<reference evidence="1 2" key="1">
    <citation type="submission" date="2016-10" db="EMBL/GenBank/DDBJ databases">
        <authorList>
            <person name="de Groot N.N."/>
        </authorList>
    </citation>
    <scope>NUCLEOTIDE SEQUENCE [LARGE SCALE GENOMIC DNA]</scope>
    <source>
        <strain evidence="1 2">CGMCC 4.3519</strain>
    </source>
</reference>
<dbReference type="STRING" id="403935.SAMN05216481_105326"/>
<evidence type="ECO:0000313" key="2">
    <source>
        <dbReference type="Proteomes" id="UP000199055"/>
    </source>
</evidence>
<sequence length="100" mass="10418">MEPPVNTITSTVLAEGSTPDPVAQLNSVRRLVEDRYTCDQPLARAALHLIDCATDIVAQLPGGDLEAARGALGSARAAVVSATFAVGRVRDMATAEAERS</sequence>
<accession>A0A1H9EVM2</accession>
<protein>
    <submittedName>
        <fullName evidence="1">Uncharacterized protein</fullName>
    </submittedName>
</protein>
<dbReference type="Proteomes" id="UP000199055">
    <property type="component" value="Unassembled WGS sequence"/>
</dbReference>
<organism evidence="1 2">
    <name type="scientific">Streptomyces radiopugnans</name>
    <dbReference type="NCBI Taxonomy" id="403935"/>
    <lineage>
        <taxon>Bacteria</taxon>
        <taxon>Bacillati</taxon>
        <taxon>Actinomycetota</taxon>
        <taxon>Actinomycetes</taxon>
        <taxon>Kitasatosporales</taxon>
        <taxon>Streptomycetaceae</taxon>
        <taxon>Streptomyces</taxon>
    </lineage>
</organism>
<evidence type="ECO:0000313" key="1">
    <source>
        <dbReference type="EMBL" id="SEQ29692.1"/>
    </source>
</evidence>
<gene>
    <name evidence="1" type="ORF">SAMN05216481_105326</name>
</gene>
<dbReference type="AlphaFoldDB" id="A0A1H9EVM2"/>
<dbReference type="RefSeq" id="WP_177214001.1">
    <property type="nucleotide sequence ID" value="NZ_FOET01000005.1"/>
</dbReference>
<proteinExistence type="predicted"/>
<dbReference type="EMBL" id="FOET01000005">
    <property type="protein sequence ID" value="SEQ29692.1"/>
    <property type="molecule type" value="Genomic_DNA"/>
</dbReference>
<keyword evidence="2" id="KW-1185">Reference proteome</keyword>
<name>A0A1H9EVM2_9ACTN</name>